<dbReference type="InterPro" id="IPR012338">
    <property type="entry name" value="Beta-lactam/transpept-like"/>
</dbReference>
<dbReference type="OrthoDB" id="9793489at2"/>
<proteinExistence type="predicted"/>
<dbReference type="PANTHER" id="PTHR46825:SF9">
    <property type="entry name" value="BETA-LACTAMASE-RELATED DOMAIN-CONTAINING PROTEIN"/>
    <property type="match status" value="1"/>
</dbReference>
<evidence type="ECO:0000313" key="3">
    <source>
        <dbReference type="Proteomes" id="UP000309016"/>
    </source>
</evidence>
<gene>
    <name evidence="2" type="ORF">FHG64_18045</name>
</gene>
<dbReference type="KEGG" id="afla:FHG64_18045"/>
<dbReference type="InterPro" id="IPR001466">
    <property type="entry name" value="Beta-lactam-related"/>
</dbReference>
<organism evidence="2 3">
    <name type="scientific">Antarcticibacterium flavum</name>
    <dbReference type="NCBI Taxonomy" id="2058175"/>
    <lineage>
        <taxon>Bacteria</taxon>
        <taxon>Pseudomonadati</taxon>
        <taxon>Bacteroidota</taxon>
        <taxon>Flavobacteriia</taxon>
        <taxon>Flavobacteriales</taxon>
        <taxon>Flavobacteriaceae</taxon>
        <taxon>Antarcticibacterium</taxon>
    </lineage>
</organism>
<dbReference type="EMBL" id="CP040812">
    <property type="protein sequence ID" value="QCY71143.1"/>
    <property type="molecule type" value="Genomic_DNA"/>
</dbReference>
<feature type="domain" description="Beta-lactamase-related" evidence="1">
    <location>
        <begin position="40"/>
        <end position="358"/>
    </location>
</feature>
<dbReference type="Gene3D" id="3.40.710.10">
    <property type="entry name" value="DD-peptidase/beta-lactamase superfamily"/>
    <property type="match status" value="1"/>
</dbReference>
<evidence type="ECO:0000259" key="1">
    <source>
        <dbReference type="Pfam" id="PF00144"/>
    </source>
</evidence>
<accession>A0A5B7X905</accession>
<dbReference type="RefSeq" id="WP_139067691.1">
    <property type="nucleotide sequence ID" value="NZ_CP040812.1"/>
</dbReference>
<dbReference type="InterPro" id="IPR050491">
    <property type="entry name" value="AmpC-like"/>
</dbReference>
<name>A0A5B7X905_9FLAO</name>
<keyword evidence="3" id="KW-1185">Reference proteome</keyword>
<dbReference type="SUPFAM" id="SSF56601">
    <property type="entry name" value="beta-lactamase/transpeptidase-like"/>
    <property type="match status" value="1"/>
</dbReference>
<dbReference type="Proteomes" id="UP000309016">
    <property type="component" value="Chromosome"/>
</dbReference>
<sequence length="459" mass="52509">MKNKNLTLIILFIISISGYSQDFEKEFDLLLSKEYPTSGPGATALVGVNGKVIYQKAFGKANLELSVDMTVNSVLEIGSITKQFTAVSILMLVDQGKLKLDDEITKYIKDYPTEGHKITIHHLLSHTSGIGSFTALDEWYDNRKKEYTKEEFIDLFKKSPMLYAPGEKYHYSNTGYFLLSAVIEKISNKTYAEFIETYIFKPLEMRNTYYENRSRIILNRASGYDNIKDRTDGDFNESETVNGEMISYSHFNGAGGILSTVNDLFLWNRAIRNNKLISEESKRKAFTNHQLINGNNTNYGYGWVIEEINSTSSLEHNGGTFGFRSNSIYLPKDDVFVVVLSNRTYSNPDYVSTKMAAIAINKPYKEIHNSTPNIESELLQKIVGTYEFDDGSIRIISQENNELYSQRPNGNKIKIYSIETNRFYFLNSFSNLTFNLNKNKQPSVMYENRIYKSKGVKVK</sequence>
<protein>
    <submittedName>
        <fullName evidence="2">Beta-lactamase family protein</fullName>
    </submittedName>
</protein>
<reference evidence="2 3" key="1">
    <citation type="submission" date="2019-06" db="EMBL/GenBank/DDBJ databases">
        <title>Complete genome sequence of Antarcticibacterium flavum KCTC 52984T from an Antarctic marine sediment.</title>
        <authorList>
            <person name="Lee Y.M."/>
            <person name="Shin S.C."/>
        </authorList>
    </citation>
    <scope>NUCLEOTIDE SEQUENCE [LARGE SCALE GENOMIC DNA]</scope>
    <source>
        <strain evidence="2 3">KCTC 52984</strain>
    </source>
</reference>
<evidence type="ECO:0000313" key="2">
    <source>
        <dbReference type="EMBL" id="QCY71143.1"/>
    </source>
</evidence>
<dbReference type="PANTHER" id="PTHR46825">
    <property type="entry name" value="D-ALANYL-D-ALANINE-CARBOXYPEPTIDASE/ENDOPEPTIDASE AMPH"/>
    <property type="match status" value="1"/>
</dbReference>
<dbReference type="AlphaFoldDB" id="A0A5B7X905"/>
<dbReference type="Pfam" id="PF00144">
    <property type="entry name" value="Beta-lactamase"/>
    <property type="match status" value="1"/>
</dbReference>